<dbReference type="Proteomes" id="UP000199701">
    <property type="component" value="Unassembled WGS sequence"/>
</dbReference>
<dbReference type="EMBL" id="FOJI01000009">
    <property type="protein sequence ID" value="SEW31448.1"/>
    <property type="molecule type" value="Genomic_DNA"/>
</dbReference>
<accession>A0A1I0QUX2</accession>
<reference evidence="1 2" key="1">
    <citation type="submission" date="2016-10" db="EMBL/GenBank/DDBJ databases">
        <authorList>
            <person name="de Groot N.N."/>
        </authorList>
    </citation>
    <scope>NUCLEOTIDE SEQUENCE [LARGE SCALE GENOMIC DNA]</scope>
    <source>
        <strain evidence="1 2">DSM 9179</strain>
    </source>
</reference>
<sequence>MRDIEIELHDLFNKWEKEQLKAENVKDFWRDGFTGYKTPENGYKYIFILKEAHTDFLKEESKEEQNKCNSWIKHFINSDKIKGNYRMLSILCNFVKFIMYYNITHNDNYVDYKISEQSKLLNTEVISKVAYMNINKMGGGSSSNDNEIIEYAKKYTDNIKSEIEILSEKSDNEKTYIFIAGKNKRTKYFEQIERLLNLDMNKYEVINIHHPSCSFKYTDNIRYYTEI</sequence>
<dbReference type="RefSeq" id="WP_092454522.1">
    <property type="nucleotide sequence ID" value="NZ_FOJI01000009.1"/>
</dbReference>
<evidence type="ECO:0000313" key="2">
    <source>
        <dbReference type="Proteomes" id="UP000199701"/>
    </source>
</evidence>
<gene>
    <name evidence="1" type="ORF">SAMN05421659_109149</name>
</gene>
<keyword evidence="2" id="KW-1185">Reference proteome</keyword>
<dbReference type="STRING" id="99656.SAMN05421659_109149"/>
<name>A0A1I0QUX2_9FIRM</name>
<dbReference type="OrthoDB" id="2081706at2"/>
<protein>
    <submittedName>
        <fullName evidence="1">Uncharacterized protein</fullName>
    </submittedName>
</protein>
<organism evidence="1 2">
    <name type="scientific">[Clostridium] fimetarium</name>
    <dbReference type="NCBI Taxonomy" id="99656"/>
    <lineage>
        <taxon>Bacteria</taxon>
        <taxon>Bacillati</taxon>
        <taxon>Bacillota</taxon>
        <taxon>Clostridia</taxon>
        <taxon>Lachnospirales</taxon>
        <taxon>Lachnospiraceae</taxon>
    </lineage>
</organism>
<evidence type="ECO:0000313" key="1">
    <source>
        <dbReference type="EMBL" id="SEW31448.1"/>
    </source>
</evidence>
<proteinExistence type="predicted"/>
<dbReference type="AlphaFoldDB" id="A0A1I0QUX2"/>